<dbReference type="EMBL" id="CP080764">
    <property type="protein sequence ID" value="QYY41463.1"/>
    <property type="molecule type" value="Genomic_DNA"/>
</dbReference>
<accession>A0ABX8Y713</accession>
<gene>
    <name evidence="1" type="ORF">K3F53_10975</name>
</gene>
<dbReference type="RefSeq" id="WP_057898510.1">
    <property type="nucleotide sequence ID" value="NZ_CP080764.1"/>
</dbReference>
<organism evidence="1 2">
    <name type="scientific">Aneurinibacillus thermoaerophilus</name>
    <dbReference type="NCBI Taxonomy" id="143495"/>
    <lineage>
        <taxon>Bacteria</taxon>
        <taxon>Bacillati</taxon>
        <taxon>Bacillota</taxon>
        <taxon>Bacilli</taxon>
        <taxon>Bacillales</taxon>
        <taxon>Paenibacillaceae</taxon>
        <taxon>Aneurinibacillus group</taxon>
        <taxon>Aneurinibacillus</taxon>
    </lineage>
</organism>
<reference evidence="1 2" key="1">
    <citation type="submission" date="2021-08" db="EMBL/GenBank/DDBJ databases">
        <title>Complete genome sequence of the strain Aneurinibacillus thermoaerophilus CCM 8960.</title>
        <authorList>
            <person name="Musilova J."/>
            <person name="Kourilova X."/>
            <person name="Pernicova I."/>
            <person name="Bezdicek M."/>
            <person name="Lengerova M."/>
            <person name="Obruca S."/>
            <person name="Sedlar K."/>
        </authorList>
    </citation>
    <scope>NUCLEOTIDE SEQUENCE [LARGE SCALE GENOMIC DNA]</scope>
    <source>
        <strain evidence="1 2">CCM 8960</strain>
    </source>
</reference>
<name>A0ABX8Y713_ANETH</name>
<protein>
    <submittedName>
        <fullName evidence="1">Uncharacterized protein</fullName>
    </submittedName>
</protein>
<sequence length="153" mass="17863">MGDDTLSIRHWLYKVTGIPTESLAIPKDFERPMWFAEEPIRLPEPCRPDAYREKVTLNIILLAKDAVQLKSVVRAVRQDLADRGWVLPLFNEERQQVGYLRECRPTFGKPDGLDQTMELKCMVYIPYTPIEYDPLLEFYSRYDPVLRKGGTIE</sequence>
<keyword evidence="2" id="KW-1185">Reference proteome</keyword>
<dbReference type="GeneID" id="97141893"/>
<dbReference type="Proteomes" id="UP000826616">
    <property type="component" value="Chromosome"/>
</dbReference>
<evidence type="ECO:0000313" key="2">
    <source>
        <dbReference type="Proteomes" id="UP000826616"/>
    </source>
</evidence>
<evidence type="ECO:0000313" key="1">
    <source>
        <dbReference type="EMBL" id="QYY41463.1"/>
    </source>
</evidence>
<proteinExistence type="predicted"/>